<evidence type="ECO:0000256" key="8">
    <source>
        <dbReference type="ARBA" id="ARBA00022679"/>
    </source>
</evidence>
<dbReference type="NCBIfam" id="TIGR01885">
    <property type="entry name" value="Orn_aminotrans"/>
    <property type="match status" value="1"/>
</dbReference>
<dbReference type="FunFam" id="3.40.640.10:FF:000011">
    <property type="entry name" value="Ornithine aminotransferase"/>
    <property type="match status" value="1"/>
</dbReference>
<evidence type="ECO:0000256" key="11">
    <source>
        <dbReference type="RuleBase" id="RU003560"/>
    </source>
</evidence>
<evidence type="ECO:0000256" key="7">
    <source>
        <dbReference type="ARBA" id="ARBA00022576"/>
    </source>
</evidence>
<dbReference type="OrthoDB" id="425114at2759"/>
<evidence type="ECO:0000313" key="14">
    <source>
        <dbReference type="EMBL" id="CAG9811434.1"/>
    </source>
</evidence>
<dbReference type="InterPro" id="IPR015421">
    <property type="entry name" value="PyrdxlP-dep_Trfase_major"/>
</dbReference>
<evidence type="ECO:0000256" key="13">
    <source>
        <dbReference type="SAM" id="MobiDB-lite"/>
    </source>
</evidence>
<dbReference type="InterPro" id="IPR005814">
    <property type="entry name" value="Aminotrans_3"/>
</dbReference>
<dbReference type="PANTHER" id="PTHR11986:SF18">
    <property type="entry name" value="ORNITHINE AMINOTRANSFERASE, MITOCHONDRIAL"/>
    <property type="match status" value="1"/>
</dbReference>
<comment type="similarity">
    <text evidence="4 11">Belongs to the class-III pyridoxal-phosphate-dependent aminotransferase family.</text>
</comment>
<proteinExistence type="inferred from homology"/>
<dbReference type="InterPro" id="IPR010164">
    <property type="entry name" value="Orn_aminotrans"/>
</dbReference>
<reference evidence="14" key="1">
    <citation type="submission" date="2022-01" db="EMBL/GenBank/DDBJ databases">
        <authorList>
            <person name="King R."/>
        </authorList>
    </citation>
    <scope>NUCLEOTIDE SEQUENCE</scope>
</reference>
<keyword evidence="15" id="KW-1185">Reference proteome</keyword>
<evidence type="ECO:0000313" key="15">
    <source>
        <dbReference type="Proteomes" id="UP001153620"/>
    </source>
</evidence>
<dbReference type="EC" id="2.6.1.13" evidence="6 12"/>
<evidence type="ECO:0000256" key="3">
    <source>
        <dbReference type="ARBA" id="ARBA00004998"/>
    </source>
</evidence>
<dbReference type="GO" id="GO:0019544">
    <property type="term" value="P:L-arginine catabolic process to L-glutamate"/>
    <property type="evidence" value="ECO:0007669"/>
    <property type="project" value="TreeGrafter"/>
</dbReference>
<dbReference type="FunFam" id="3.90.1150.10:FF:000152">
    <property type="entry name" value="Ornithine aminotransferase"/>
    <property type="match status" value="1"/>
</dbReference>
<comment type="subunit">
    <text evidence="5">Homotetramer.</text>
</comment>
<dbReference type="Proteomes" id="UP001153620">
    <property type="component" value="Chromosome 4"/>
</dbReference>
<gene>
    <name evidence="14" type="ORF">CHIRRI_LOCUS14243</name>
</gene>
<dbReference type="GO" id="GO:0042802">
    <property type="term" value="F:identical protein binding"/>
    <property type="evidence" value="ECO:0007669"/>
    <property type="project" value="TreeGrafter"/>
</dbReference>
<dbReference type="EMBL" id="OU895880">
    <property type="protein sequence ID" value="CAG9811434.1"/>
    <property type="molecule type" value="Genomic_DNA"/>
</dbReference>
<evidence type="ECO:0000256" key="9">
    <source>
        <dbReference type="ARBA" id="ARBA00022898"/>
    </source>
</evidence>
<dbReference type="InterPro" id="IPR050103">
    <property type="entry name" value="Class-III_PLP-dep_AT"/>
</dbReference>
<dbReference type="Pfam" id="PF00202">
    <property type="entry name" value="Aminotran_3"/>
    <property type="match status" value="1"/>
</dbReference>
<dbReference type="CDD" id="cd00610">
    <property type="entry name" value="OAT_like"/>
    <property type="match status" value="1"/>
</dbReference>
<protein>
    <recommendedName>
        <fullName evidence="6 12">Ornithine aminotransferase</fullName>
        <ecNumber evidence="6 12">2.6.1.13</ecNumber>
    </recommendedName>
</protein>
<evidence type="ECO:0000256" key="12">
    <source>
        <dbReference type="RuleBase" id="RU365036"/>
    </source>
</evidence>
<keyword evidence="7 12" id="KW-0032">Aminotransferase</keyword>
<evidence type="ECO:0000256" key="5">
    <source>
        <dbReference type="ARBA" id="ARBA00011881"/>
    </source>
</evidence>
<evidence type="ECO:0000256" key="1">
    <source>
        <dbReference type="ARBA" id="ARBA00001933"/>
    </source>
</evidence>
<comment type="cofactor">
    <cofactor evidence="1 12">
        <name>pyridoxal 5'-phosphate</name>
        <dbReference type="ChEBI" id="CHEBI:597326"/>
    </cofactor>
</comment>
<feature type="compositionally biased region" description="Polar residues" evidence="13">
    <location>
        <begin position="15"/>
        <end position="30"/>
    </location>
</feature>
<comment type="pathway">
    <text evidence="3 12">Amino-acid biosynthesis; L-proline biosynthesis; L-glutamate 5-semialdehyde from L-ornithine: step 1/1.</text>
</comment>
<organism evidence="14 15">
    <name type="scientific">Chironomus riparius</name>
    <dbReference type="NCBI Taxonomy" id="315576"/>
    <lineage>
        <taxon>Eukaryota</taxon>
        <taxon>Metazoa</taxon>
        <taxon>Ecdysozoa</taxon>
        <taxon>Arthropoda</taxon>
        <taxon>Hexapoda</taxon>
        <taxon>Insecta</taxon>
        <taxon>Pterygota</taxon>
        <taxon>Neoptera</taxon>
        <taxon>Endopterygota</taxon>
        <taxon>Diptera</taxon>
        <taxon>Nematocera</taxon>
        <taxon>Chironomoidea</taxon>
        <taxon>Chironomidae</taxon>
        <taxon>Chironominae</taxon>
        <taxon>Chironomus</taxon>
    </lineage>
</organism>
<dbReference type="InterPro" id="IPR015422">
    <property type="entry name" value="PyrdxlP-dep_Trfase_small"/>
</dbReference>
<sequence length="456" mass="50631">MSKFENLDIPEASEYTLSPENSEKFTSSPQKAFEKPKTSDKSLSKSAEIIKREKLVTCNNYASMPTVLCRAEGVYLYDVDGNKYYDFLSGFSSVNQGHCHPIIVKALTDQALVLHQTSRAFHSNILAEYAEYVTKLFGYDAMLPMNTGVEAAESSVKIARKWGYKVKKIKANQAKIIFCENNFWGRSIAAVSASTDPTAYDNYGPFVPGFVNIPYDNIERLEAELKDPNVCAFMAEPIQGDAGAIVPSDGYLRKVRELCTRYNVLYIDDEIQAGLGRTGRRLCVDHENVRPDMVVLGKSLGGGVYPVSAVLADRHIMDVIEPGTHGSTFSGNPLASKVAMTAIKVIEDEKLSENAEKMGQIFRKGLSGLDKCVVDLYRGKGLMNAIVLNRNVDALDFCMRLKKYGLLTRPSHGNVLRLAPPLVINEEQIKDSIEIFRKVVDEVKVEMRKIVVKSAL</sequence>
<evidence type="ECO:0000256" key="2">
    <source>
        <dbReference type="ARBA" id="ARBA00004305"/>
    </source>
</evidence>
<feature type="region of interest" description="Disordered" evidence="13">
    <location>
        <begin position="1"/>
        <end position="39"/>
    </location>
</feature>
<reference evidence="14" key="2">
    <citation type="submission" date="2022-10" db="EMBL/GenBank/DDBJ databases">
        <authorList>
            <consortium name="ENA_rothamsted_submissions"/>
            <consortium name="culmorum"/>
            <person name="King R."/>
        </authorList>
    </citation>
    <scope>NUCLEOTIDE SEQUENCE</scope>
</reference>
<dbReference type="PROSITE" id="PS00600">
    <property type="entry name" value="AA_TRANSFER_CLASS_3"/>
    <property type="match status" value="1"/>
</dbReference>
<dbReference type="GO" id="GO:0010121">
    <property type="term" value="P:L-arginine catabolic process to proline via ornithine"/>
    <property type="evidence" value="ECO:0007669"/>
    <property type="project" value="TreeGrafter"/>
</dbReference>
<keyword evidence="9 11" id="KW-0663">Pyridoxal phosphate</keyword>
<name>A0A9N9WW16_9DIPT</name>
<dbReference type="GO" id="GO:0005759">
    <property type="term" value="C:mitochondrial matrix"/>
    <property type="evidence" value="ECO:0007669"/>
    <property type="project" value="UniProtKB-SubCell"/>
</dbReference>
<dbReference type="GO" id="GO:0004587">
    <property type="term" value="F:ornithine aminotransferase activity"/>
    <property type="evidence" value="ECO:0007669"/>
    <property type="project" value="UniProtKB-EC"/>
</dbReference>
<dbReference type="GO" id="GO:0030170">
    <property type="term" value="F:pyridoxal phosphate binding"/>
    <property type="evidence" value="ECO:0007669"/>
    <property type="project" value="InterPro"/>
</dbReference>
<dbReference type="PIRSF" id="PIRSF000521">
    <property type="entry name" value="Transaminase_4ab_Lys_Orn"/>
    <property type="match status" value="1"/>
</dbReference>
<dbReference type="InterPro" id="IPR049704">
    <property type="entry name" value="Aminotrans_3_PPA_site"/>
</dbReference>
<dbReference type="Gene3D" id="3.40.640.10">
    <property type="entry name" value="Type I PLP-dependent aspartate aminotransferase-like (Major domain)"/>
    <property type="match status" value="1"/>
</dbReference>
<dbReference type="AlphaFoldDB" id="A0A9N9WW16"/>
<comment type="catalytic activity">
    <reaction evidence="12">
        <text>a 2-oxocarboxylate + L-ornithine = L-glutamate 5-semialdehyde + an L-alpha-amino acid</text>
        <dbReference type="Rhea" id="RHEA:13877"/>
        <dbReference type="ChEBI" id="CHEBI:35179"/>
        <dbReference type="ChEBI" id="CHEBI:46911"/>
        <dbReference type="ChEBI" id="CHEBI:58066"/>
        <dbReference type="ChEBI" id="CHEBI:59869"/>
        <dbReference type="EC" id="2.6.1.13"/>
    </reaction>
</comment>
<dbReference type="PANTHER" id="PTHR11986">
    <property type="entry name" value="AMINOTRANSFERASE CLASS III"/>
    <property type="match status" value="1"/>
</dbReference>
<dbReference type="SUPFAM" id="SSF53383">
    <property type="entry name" value="PLP-dependent transferases"/>
    <property type="match status" value="1"/>
</dbReference>
<keyword evidence="8 12" id="KW-0808">Transferase</keyword>
<keyword evidence="10" id="KW-0809">Transit peptide</keyword>
<evidence type="ECO:0000256" key="6">
    <source>
        <dbReference type="ARBA" id="ARBA00012924"/>
    </source>
</evidence>
<evidence type="ECO:0000256" key="4">
    <source>
        <dbReference type="ARBA" id="ARBA00008954"/>
    </source>
</evidence>
<dbReference type="Gene3D" id="3.90.1150.10">
    <property type="entry name" value="Aspartate Aminotransferase, domain 1"/>
    <property type="match status" value="1"/>
</dbReference>
<evidence type="ECO:0000256" key="10">
    <source>
        <dbReference type="ARBA" id="ARBA00022946"/>
    </source>
</evidence>
<comment type="subcellular location">
    <subcellularLocation>
        <location evidence="2">Mitochondrion matrix</location>
    </subcellularLocation>
</comment>
<dbReference type="InterPro" id="IPR015424">
    <property type="entry name" value="PyrdxlP-dep_Trfase"/>
</dbReference>
<accession>A0A9N9WW16</accession>